<organism evidence="2 3">
    <name type="scientific">Methylosinus sporium</name>
    <dbReference type="NCBI Taxonomy" id="428"/>
    <lineage>
        <taxon>Bacteria</taxon>
        <taxon>Pseudomonadati</taxon>
        <taxon>Pseudomonadota</taxon>
        <taxon>Alphaproteobacteria</taxon>
        <taxon>Hyphomicrobiales</taxon>
        <taxon>Methylocystaceae</taxon>
        <taxon>Methylosinus</taxon>
    </lineage>
</organism>
<keyword evidence="1" id="KW-1133">Transmembrane helix</keyword>
<comment type="caution">
    <text evidence="2">The sequence shown here is derived from an EMBL/GenBank/DDBJ whole genome shotgun (WGS) entry which is preliminary data.</text>
</comment>
<feature type="transmembrane region" description="Helical" evidence="1">
    <location>
        <begin position="87"/>
        <end position="106"/>
    </location>
</feature>
<evidence type="ECO:0000313" key="3">
    <source>
        <dbReference type="Proteomes" id="UP000316781"/>
    </source>
</evidence>
<feature type="transmembrane region" description="Helical" evidence="1">
    <location>
        <begin position="165"/>
        <end position="183"/>
    </location>
</feature>
<feature type="transmembrane region" description="Helical" evidence="1">
    <location>
        <begin position="219"/>
        <end position="252"/>
    </location>
</feature>
<dbReference type="Proteomes" id="UP000316781">
    <property type="component" value="Unassembled WGS sequence"/>
</dbReference>
<gene>
    <name evidence="2" type="ORF">FM996_19765</name>
</gene>
<proteinExistence type="predicted"/>
<evidence type="ECO:0000256" key="1">
    <source>
        <dbReference type="SAM" id="Phobius"/>
    </source>
</evidence>
<feature type="transmembrane region" description="Helical" evidence="1">
    <location>
        <begin position="189"/>
        <end position="207"/>
    </location>
</feature>
<feature type="transmembrane region" description="Helical" evidence="1">
    <location>
        <begin position="65"/>
        <end position="82"/>
    </location>
</feature>
<feature type="transmembrane region" description="Helical" evidence="1">
    <location>
        <begin position="459"/>
        <end position="483"/>
    </location>
</feature>
<keyword evidence="1" id="KW-0812">Transmembrane</keyword>
<name>A0A549SDI3_METSR</name>
<feature type="transmembrane region" description="Helical" evidence="1">
    <location>
        <begin position="489"/>
        <end position="506"/>
    </location>
</feature>
<feature type="transmembrane region" description="Helical" evidence="1">
    <location>
        <begin position="41"/>
        <end position="59"/>
    </location>
</feature>
<feature type="transmembrane region" description="Helical" evidence="1">
    <location>
        <begin position="432"/>
        <end position="452"/>
    </location>
</feature>
<evidence type="ECO:0000313" key="2">
    <source>
        <dbReference type="EMBL" id="TRL26517.1"/>
    </source>
</evidence>
<evidence type="ECO:0008006" key="4">
    <source>
        <dbReference type="Google" id="ProtNLM"/>
    </source>
</evidence>
<feature type="transmembrane region" description="Helical" evidence="1">
    <location>
        <begin position="126"/>
        <end position="144"/>
    </location>
</feature>
<dbReference type="EMBL" id="VJMF01000099">
    <property type="protein sequence ID" value="TRL26517.1"/>
    <property type="molecule type" value="Genomic_DNA"/>
</dbReference>
<feature type="transmembrane region" description="Helical" evidence="1">
    <location>
        <begin position="258"/>
        <end position="277"/>
    </location>
</feature>
<keyword evidence="1" id="KW-0472">Membrane</keyword>
<sequence>MSNLLQMSALTPSISLGGRAPRNFERDASLAARFDRRLSKFFALLLCGYAILLVVYAPLAELTFTIIHAFMFLITVCLFVAIKDRFLFFLVSNTAWFWSFSTYLYAATHLKPIEDGLFSPIHASSLGLLLLIASALAAGFVHFFRIGSPAAFLRSEAAMRVLSRFRGLIVAVGLVSLSVTAIFPNPTVSSVAGAISFMTWLGLALELRAVRGRFTESGLLWISFGFAAVVALALNGRSVLFSFGLFLIFAYLIFAPRVWNAGILIVAYVAFGAFTAFSDAQINVRSTGILGTGRSALWPTVEKFASIDTLQTILFPFGESAIRQETTDRLRLSLLEGSFGTRYFGLDSGFITRLVNLPYADSVCGLSGAIDRIRWDRLADILVNAMPYVGIEKTEGYADIITWDMGLRDVGNIGFPMITSVCELYTMGGWTFAFVASFFFMALIVFWYRVFLDALGSRVFLILIFSQFAISLTFTTAIITMLVPVVRGFPTTLLALFLLKGVGFAMKAR</sequence>
<dbReference type="AlphaFoldDB" id="A0A549SDI3"/>
<dbReference type="RefSeq" id="WP_142864445.1">
    <property type="nucleotide sequence ID" value="NZ_VJMF01000099.1"/>
</dbReference>
<protein>
    <recommendedName>
        <fullName evidence="4">O-antigen polysaccharide polymerase Wzy</fullName>
    </recommendedName>
</protein>
<accession>A0A549SDI3</accession>
<reference evidence="2 3" key="1">
    <citation type="submission" date="2019-07" db="EMBL/GenBank/DDBJ databases">
        <title>Ln-dependent methylotrophs.</title>
        <authorList>
            <person name="Tani A."/>
        </authorList>
    </citation>
    <scope>NUCLEOTIDE SEQUENCE [LARGE SCALE GENOMIC DNA]</scope>
    <source>
        <strain evidence="2 3">SM89A</strain>
    </source>
</reference>